<protein>
    <submittedName>
        <fullName evidence="4">Gtr99</fullName>
    </submittedName>
</protein>
<evidence type="ECO:0000313" key="4">
    <source>
        <dbReference type="EMBL" id="AHB32713.1"/>
    </source>
</evidence>
<dbReference type="EMBL" id="KC526914">
    <property type="protein sequence ID" value="AHB32713.1"/>
    <property type="molecule type" value="Genomic_DNA"/>
</dbReference>
<dbReference type="Gene3D" id="3.40.50.2000">
    <property type="entry name" value="Glycogen Phosphorylase B"/>
    <property type="match status" value="2"/>
</dbReference>
<evidence type="ECO:0000259" key="1">
    <source>
        <dbReference type="Pfam" id="PF00534"/>
    </source>
</evidence>
<dbReference type="GO" id="GO:0016757">
    <property type="term" value="F:glycosyltransferase activity"/>
    <property type="evidence" value="ECO:0007669"/>
    <property type="project" value="InterPro"/>
</dbReference>
<feature type="domain" description="Glycosyltransferase subfamily 4-like N-terminal" evidence="2">
    <location>
        <begin position="9"/>
        <end position="161"/>
    </location>
</feature>
<proteinExistence type="predicted"/>
<reference evidence="4" key="1">
    <citation type="journal article" date="2013" name="PLoS ONE">
        <title>Diversity in the major polysaccharide antigen of Acinetobacter baumannii assessed by DNA sequencing, and development of a molecular serotyping scheme.</title>
        <authorList>
            <person name="Hu D."/>
            <person name="Liu B."/>
            <person name="Dijkshoorn L."/>
            <person name="Wang L."/>
            <person name="Reeves P.R."/>
        </authorList>
    </citation>
    <scope>NUCLEOTIDE SEQUENCE</scope>
    <source>
        <strain evidence="4">LUH3712</strain>
        <strain evidence="3">LUH3714</strain>
    </source>
</reference>
<dbReference type="InterPro" id="IPR001296">
    <property type="entry name" value="Glyco_trans_1"/>
</dbReference>
<dbReference type="CDD" id="cd03808">
    <property type="entry name" value="GT4_CapM-like"/>
    <property type="match status" value="1"/>
</dbReference>
<evidence type="ECO:0000313" key="3">
    <source>
        <dbReference type="EMBL" id="AHB32635.2"/>
    </source>
</evidence>
<dbReference type="Pfam" id="PF00534">
    <property type="entry name" value="Glycos_transf_1"/>
    <property type="match status" value="1"/>
</dbReference>
<dbReference type="InterPro" id="IPR028098">
    <property type="entry name" value="Glyco_trans_4-like_N"/>
</dbReference>
<feature type="domain" description="Glycosyl transferase family 1" evidence="1">
    <location>
        <begin position="206"/>
        <end position="357"/>
    </location>
</feature>
<accession>V5RD39</accession>
<dbReference type="GO" id="GO:1901135">
    <property type="term" value="P:carbohydrate derivative metabolic process"/>
    <property type="evidence" value="ECO:0007669"/>
    <property type="project" value="UniProtKB-ARBA"/>
</dbReference>
<dbReference type="PANTHER" id="PTHR12526:SF638">
    <property type="entry name" value="SPORE COAT PROTEIN SA"/>
    <property type="match status" value="1"/>
</dbReference>
<dbReference type="EMBL" id="KC526911">
    <property type="protein sequence ID" value="AHB32635.2"/>
    <property type="molecule type" value="Genomic_DNA"/>
</dbReference>
<reference evidence="4" key="2">
    <citation type="journal article" date="2017" name="Microbiology">
        <title>The KL24 gene cluster and a genomic island encoding a Wzy polymerase contribute genes needed for synthesis of the K24 capsular polysaccharide by the multiply antibiotic resistant Acinetobacter baumannii isolate RCH51.</title>
        <authorList>
            <person name="Kenyon J.J."/>
            <person name="Kasimova A.A."/>
            <person name="Shneider M.M."/>
            <person name="Shashkov A.S."/>
            <person name="Arbatsky N.P."/>
            <person name="Popova A.V."/>
            <person name="Miroshnikov K.A."/>
            <person name="Hall R.M."/>
            <person name="Knirel Y.A."/>
        </authorList>
    </citation>
    <scope>NUCLEOTIDE SEQUENCE</scope>
    <source>
        <strain evidence="4">LUH3712</strain>
        <strain evidence="3">LUH3714</strain>
    </source>
</reference>
<evidence type="ECO:0000259" key="2">
    <source>
        <dbReference type="Pfam" id="PF13477"/>
    </source>
</evidence>
<organism evidence="4">
    <name type="scientific">Acinetobacter baumannii</name>
    <dbReference type="NCBI Taxonomy" id="470"/>
    <lineage>
        <taxon>Bacteria</taxon>
        <taxon>Pseudomonadati</taxon>
        <taxon>Pseudomonadota</taxon>
        <taxon>Gammaproteobacteria</taxon>
        <taxon>Moraxellales</taxon>
        <taxon>Moraxellaceae</taxon>
        <taxon>Acinetobacter</taxon>
        <taxon>Acinetobacter calcoaceticus/baumannii complex</taxon>
    </lineage>
</organism>
<dbReference type="PANTHER" id="PTHR12526">
    <property type="entry name" value="GLYCOSYLTRANSFERASE"/>
    <property type="match status" value="1"/>
</dbReference>
<dbReference type="Pfam" id="PF13477">
    <property type="entry name" value="Glyco_trans_4_2"/>
    <property type="match status" value="1"/>
</dbReference>
<sequence length="393" mass="44591">MLGVIMSKKIILIGNTSSTMLGFRSDLIKELIENHYEVYAFVCEYSEEHLTKISQLGAKPVIYKMNRGGLNPFADLKTIIELKRQISDIKPDVIFSYFTKPVVYGSLAARLSHTPKIIGMIEGLGTPFTIHKNGQSLKVKLIRFIQVGLYKIVFPFLDKIIFLNPDDPIDLIQKNNIKAKKNAVQMLGPIGLNLEEYEYKKWDETQQVSFIFIARLLAEKGIFEYLEAAKITKHKYPNVTFKIIGGFDTENPYGLTKQQLDEVIATGVIEYPGFVTDVAKRIQDSAVFVLPSYYREGVPRSTQEAMAIGRPVITTDVPGCRETVVDGLNGFLVPKWDPKALAEKMCYFIENPEQINIMGLESYRIAQENFDVSKVNKKLFEIMGLEDTNEKTY</sequence>
<name>V5RC10_ACIBA</name>
<accession>V5RC10</accession>
<dbReference type="SUPFAM" id="SSF53756">
    <property type="entry name" value="UDP-Glycosyltransferase/glycogen phosphorylase"/>
    <property type="match status" value="1"/>
</dbReference>
<dbReference type="AlphaFoldDB" id="V5RC10"/>
<gene>
    <name evidence="4" type="primary">gtr99</name>
</gene>